<dbReference type="InterPro" id="IPR007263">
    <property type="entry name" value="DCC1-like"/>
</dbReference>
<dbReference type="InterPro" id="IPR052927">
    <property type="entry name" value="DCC_oxidoreductase"/>
</dbReference>
<sequence length="134" mass="15478">MTEPQNILLFDGVCNLCNGVVQFTIKNDPKGKFKFAALQSEAGQSLLRKFNLPKEDFDSFVLVQGDRFYLRSTAGLHVLKELGGLWKIFYILILFPPFLRDFVYTLVAKSRYRLFGRTEACMMPTPELRSRFLN</sequence>
<dbReference type="RefSeq" id="WP_109018450.1">
    <property type="nucleotide sequence ID" value="NZ_AP025028.1"/>
</dbReference>
<dbReference type="PANTHER" id="PTHR33639">
    <property type="entry name" value="THIOL-DISULFIDE OXIDOREDUCTASE DCC"/>
    <property type="match status" value="1"/>
</dbReference>
<evidence type="ECO:0008006" key="3">
    <source>
        <dbReference type="Google" id="ProtNLM"/>
    </source>
</evidence>
<evidence type="ECO:0000313" key="1">
    <source>
        <dbReference type="EMBL" id="BDA78206.1"/>
    </source>
</evidence>
<name>A0ABM7UHX3_9LEPT</name>
<organism evidence="1 2">
    <name type="scientific">Leptospira kobayashii</name>
    <dbReference type="NCBI Taxonomy" id="1917830"/>
    <lineage>
        <taxon>Bacteria</taxon>
        <taxon>Pseudomonadati</taxon>
        <taxon>Spirochaetota</taxon>
        <taxon>Spirochaetia</taxon>
        <taxon>Leptospirales</taxon>
        <taxon>Leptospiraceae</taxon>
        <taxon>Leptospira</taxon>
    </lineage>
</organism>
<keyword evidence="2" id="KW-1185">Reference proteome</keyword>
<accession>A0ABM7UHX3</accession>
<evidence type="ECO:0000313" key="2">
    <source>
        <dbReference type="Proteomes" id="UP000245263"/>
    </source>
</evidence>
<reference evidence="1 2" key="1">
    <citation type="submission" date="2021-08" db="EMBL/GenBank/DDBJ databases">
        <title>Complete genome sequence of Leptospira kobayashii strain E30.</title>
        <authorList>
            <person name="Nakao R."/>
            <person name="Nakamura S."/>
            <person name="Masuzawa T."/>
            <person name="Koizumi N."/>
        </authorList>
    </citation>
    <scope>NUCLEOTIDE SEQUENCE [LARGE SCALE GENOMIC DNA]</scope>
    <source>
        <strain evidence="1 2">E30</strain>
    </source>
</reference>
<dbReference type="EMBL" id="AP025028">
    <property type="protein sequence ID" value="BDA78206.1"/>
    <property type="molecule type" value="Genomic_DNA"/>
</dbReference>
<gene>
    <name evidence="1" type="primary">yuxK</name>
    <name evidence="1" type="ORF">LPTSP3_g11360</name>
</gene>
<dbReference type="PANTHER" id="PTHR33639:SF2">
    <property type="entry name" value="DUF393 DOMAIN-CONTAINING PROTEIN"/>
    <property type="match status" value="1"/>
</dbReference>
<protein>
    <recommendedName>
        <fullName evidence="3">Thiol-disulfide oxidoreductase DCC</fullName>
    </recommendedName>
</protein>
<dbReference type="Proteomes" id="UP000245263">
    <property type="component" value="Chromosome 1"/>
</dbReference>
<dbReference type="Pfam" id="PF04134">
    <property type="entry name" value="DCC1-like"/>
    <property type="match status" value="1"/>
</dbReference>
<proteinExistence type="predicted"/>